<gene>
    <name evidence="1" type="ORF">N7Z68_19180</name>
</gene>
<dbReference type="EMBL" id="JAOTPO010000016">
    <property type="protein sequence ID" value="MDE5415490.1"/>
    <property type="molecule type" value="Genomic_DNA"/>
</dbReference>
<comment type="caution">
    <text evidence="1">The sequence shown here is derived from an EMBL/GenBank/DDBJ whole genome shotgun (WGS) entry which is preliminary data.</text>
</comment>
<dbReference type="SUPFAM" id="SSF56563">
    <property type="entry name" value="Major capsid protein gp5"/>
    <property type="match status" value="1"/>
</dbReference>
<dbReference type="Pfam" id="PF25209">
    <property type="entry name" value="Phage_capsid_4"/>
    <property type="match status" value="1"/>
</dbReference>
<name>A0ABT5VJ65_9BACI</name>
<sequence length="274" mass="29318">MSVTKIQDLINPEVMADMIAAELPAAIRFAPLANLDDTLVGQPGNTITVPAYKYIGDAEVVAEGEAIDLTKMETETDEAKIVKFGKAVELTDESVLSGYGDPVGNAKDQIKKSIAAGVDNSCLAALKGATLFVGDGTEAISESLILDATDKFNDEEEEAKLIFIAPSQAREVRADENFLSPRVMVDYGIQPLMPGVIGMLGECQVMVSRKIEAVAGKFENIIVKTGALTIYLKKSVELETDRDILAKTTAISADQHCIAHLSDDSKVIRVVSKA</sequence>
<evidence type="ECO:0000313" key="1">
    <source>
        <dbReference type="EMBL" id="MDE5415490.1"/>
    </source>
</evidence>
<evidence type="ECO:0000313" key="2">
    <source>
        <dbReference type="Proteomes" id="UP001148125"/>
    </source>
</evidence>
<dbReference type="Proteomes" id="UP001148125">
    <property type="component" value="Unassembled WGS sequence"/>
</dbReference>
<proteinExistence type="predicted"/>
<accession>A0ABT5VJ65</accession>
<dbReference type="NCBIfam" id="TIGR04387">
    <property type="entry name" value="capsid_maj_N4"/>
    <property type="match status" value="1"/>
</dbReference>
<organism evidence="1 2">
    <name type="scientific">Alkalihalobacterium chitinilyticum</name>
    <dbReference type="NCBI Taxonomy" id="2980103"/>
    <lineage>
        <taxon>Bacteria</taxon>
        <taxon>Bacillati</taxon>
        <taxon>Bacillota</taxon>
        <taxon>Bacilli</taxon>
        <taxon>Bacillales</taxon>
        <taxon>Bacillaceae</taxon>
        <taxon>Alkalihalobacterium</taxon>
    </lineage>
</organism>
<dbReference type="RefSeq" id="WP_275120092.1">
    <property type="nucleotide sequence ID" value="NZ_JAOTPO010000016.1"/>
</dbReference>
<reference evidence="1" key="1">
    <citation type="submission" date="2024-05" db="EMBL/GenBank/DDBJ databases">
        <title>Alkalihalobacillus sp. strain MEB203 novel alkaliphilic bacterium from Lonar Lake, India.</title>
        <authorList>
            <person name="Joshi A."/>
            <person name="Thite S."/>
            <person name="Mengade P."/>
        </authorList>
    </citation>
    <scope>NUCLEOTIDE SEQUENCE</scope>
    <source>
        <strain evidence="1">MEB 203</strain>
    </source>
</reference>
<keyword evidence="2" id="KW-1185">Reference proteome</keyword>
<protein>
    <submittedName>
        <fullName evidence="1">N4-gp56 family major capsid protein</fullName>
    </submittedName>
</protein>